<evidence type="ECO:0000313" key="2">
    <source>
        <dbReference type="Proteomes" id="UP000807115"/>
    </source>
</evidence>
<name>A0A921R4Q3_SORBI</name>
<evidence type="ECO:0000313" key="1">
    <source>
        <dbReference type="EMBL" id="KAG0532923.1"/>
    </source>
</evidence>
<sequence length="52" mass="5614">MLLSLDEKSGRRAPTSPCLVASNPGGWSVGSLSLPHQMLDAYWCWSSTSVFS</sequence>
<reference evidence="1" key="2">
    <citation type="submission" date="2020-10" db="EMBL/GenBank/DDBJ databases">
        <authorList>
            <person name="Cooper E.A."/>
            <person name="Brenton Z.W."/>
            <person name="Flinn B.S."/>
            <person name="Jenkins J."/>
            <person name="Shu S."/>
            <person name="Flowers D."/>
            <person name="Luo F."/>
            <person name="Wang Y."/>
            <person name="Xia P."/>
            <person name="Barry K."/>
            <person name="Daum C."/>
            <person name="Lipzen A."/>
            <person name="Yoshinaga Y."/>
            <person name="Schmutz J."/>
            <person name="Saski C."/>
            <person name="Vermerris W."/>
            <person name="Kresovich S."/>
        </authorList>
    </citation>
    <scope>NUCLEOTIDE SEQUENCE</scope>
</reference>
<comment type="caution">
    <text evidence="1">The sequence shown here is derived from an EMBL/GenBank/DDBJ whole genome shotgun (WGS) entry which is preliminary data.</text>
</comment>
<dbReference type="EMBL" id="CM027683">
    <property type="protein sequence ID" value="KAG0532923.1"/>
    <property type="molecule type" value="Genomic_DNA"/>
</dbReference>
<accession>A0A921R4Q3</accession>
<organism evidence="1 2">
    <name type="scientific">Sorghum bicolor</name>
    <name type="common">Sorghum</name>
    <name type="synonym">Sorghum vulgare</name>
    <dbReference type="NCBI Taxonomy" id="4558"/>
    <lineage>
        <taxon>Eukaryota</taxon>
        <taxon>Viridiplantae</taxon>
        <taxon>Streptophyta</taxon>
        <taxon>Embryophyta</taxon>
        <taxon>Tracheophyta</taxon>
        <taxon>Spermatophyta</taxon>
        <taxon>Magnoliopsida</taxon>
        <taxon>Liliopsida</taxon>
        <taxon>Poales</taxon>
        <taxon>Poaceae</taxon>
        <taxon>PACMAD clade</taxon>
        <taxon>Panicoideae</taxon>
        <taxon>Andropogonodae</taxon>
        <taxon>Andropogoneae</taxon>
        <taxon>Sorghinae</taxon>
        <taxon>Sorghum</taxon>
    </lineage>
</organism>
<reference evidence="1" key="1">
    <citation type="journal article" date="2019" name="BMC Genomics">
        <title>A new reference genome for Sorghum bicolor reveals high levels of sequence similarity between sweet and grain genotypes: implications for the genetics of sugar metabolism.</title>
        <authorList>
            <person name="Cooper E.A."/>
            <person name="Brenton Z.W."/>
            <person name="Flinn B.S."/>
            <person name="Jenkins J."/>
            <person name="Shu S."/>
            <person name="Flowers D."/>
            <person name="Luo F."/>
            <person name="Wang Y."/>
            <person name="Xia P."/>
            <person name="Barry K."/>
            <person name="Daum C."/>
            <person name="Lipzen A."/>
            <person name="Yoshinaga Y."/>
            <person name="Schmutz J."/>
            <person name="Saski C."/>
            <person name="Vermerris W."/>
            <person name="Kresovich S."/>
        </authorList>
    </citation>
    <scope>NUCLEOTIDE SEQUENCE</scope>
</reference>
<gene>
    <name evidence="1" type="ORF">BDA96_04G146900</name>
</gene>
<proteinExistence type="predicted"/>
<dbReference type="Proteomes" id="UP000807115">
    <property type="component" value="Chromosome 4"/>
</dbReference>
<dbReference type="AlphaFoldDB" id="A0A921R4Q3"/>
<protein>
    <submittedName>
        <fullName evidence="1">Uncharacterized protein</fullName>
    </submittedName>
</protein>